<organism evidence="1 2">
    <name type="scientific">Streptodolium elevatio</name>
    <dbReference type="NCBI Taxonomy" id="3157996"/>
    <lineage>
        <taxon>Bacteria</taxon>
        <taxon>Bacillati</taxon>
        <taxon>Actinomycetota</taxon>
        <taxon>Actinomycetes</taxon>
        <taxon>Kitasatosporales</taxon>
        <taxon>Streptomycetaceae</taxon>
        <taxon>Streptodolium</taxon>
    </lineage>
</organism>
<proteinExistence type="predicted"/>
<gene>
    <name evidence="1" type="ORF">AB0C36_39885</name>
</gene>
<protein>
    <submittedName>
        <fullName evidence="1">Uncharacterized protein</fullName>
    </submittedName>
</protein>
<name>A0ABV3DWL0_9ACTN</name>
<dbReference type="RefSeq" id="WP_358363867.1">
    <property type="nucleotide sequence ID" value="NZ_JBEZFP010000189.1"/>
</dbReference>
<evidence type="ECO:0000313" key="1">
    <source>
        <dbReference type="EMBL" id="MEU8139642.1"/>
    </source>
</evidence>
<reference evidence="1 2" key="1">
    <citation type="submission" date="2024-06" db="EMBL/GenBank/DDBJ databases">
        <title>The Natural Products Discovery Center: Release of the First 8490 Sequenced Strains for Exploring Actinobacteria Biosynthetic Diversity.</title>
        <authorList>
            <person name="Kalkreuter E."/>
            <person name="Kautsar S.A."/>
            <person name="Yang D."/>
            <person name="Bader C.D."/>
            <person name="Teijaro C.N."/>
            <person name="Fluegel L."/>
            <person name="Davis C.M."/>
            <person name="Simpson J.R."/>
            <person name="Lauterbach L."/>
            <person name="Steele A.D."/>
            <person name="Gui C."/>
            <person name="Meng S."/>
            <person name="Li G."/>
            <person name="Viehrig K."/>
            <person name="Ye F."/>
            <person name="Su P."/>
            <person name="Kiefer A.F."/>
            <person name="Nichols A."/>
            <person name="Cepeda A.J."/>
            <person name="Yan W."/>
            <person name="Fan B."/>
            <person name="Jiang Y."/>
            <person name="Adhikari A."/>
            <person name="Zheng C.-J."/>
            <person name="Schuster L."/>
            <person name="Cowan T.M."/>
            <person name="Smanski M.J."/>
            <person name="Chevrette M.G."/>
            <person name="De Carvalho L.P.S."/>
            <person name="Shen B."/>
        </authorList>
    </citation>
    <scope>NUCLEOTIDE SEQUENCE [LARGE SCALE GENOMIC DNA]</scope>
    <source>
        <strain evidence="1 2">NPDC048946</strain>
    </source>
</reference>
<evidence type="ECO:0000313" key="2">
    <source>
        <dbReference type="Proteomes" id="UP001551482"/>
    </source>
</evidence>
<dbReference type="EMBL" id="JBEZFP010000189">
    <property type="protein sequence ID" value="MEU8139642.1"/>
    <property type="molecule type" value="Genomic_DNA"/>
</dbReference>
<sequence>MDHDPQALAALKRQLAAAAGQLRLAVRAMDDVGWSTDSYGRHHIRHLADSLDDTARQIAALLAPAGTPKPARPE</sequence>
<comment type="caution">
    <text evidence="1">The sequence shown here is derived from an EMBL/GenBank/DDBJ whole genome shotgun (WGS) entry which is preliminary data.</text>
</comment>
<accession>A0ABV3DWL0</accession>
<keyword evidence="2" id="KW-1185">Reference proteome</keyword>
<dbReference type="Proteomes" id="UP001551482">
    <property type="component" value="Unassembled WGS sequence"/>
</dbReference>